<comment type="catalytic activity">
    <reaction evidence="7">
        <text>Hydrolysis of terminal non-reducing beta-D-fructofuranoside residues in beta-D-fructofuranosides.</text>
        <dbReference type="EC" id="3.2.1.26"/>
    </reaction>
</comment>
<dbReference type="Pfam" id="PF08244">
    <property type="entry name" value="Glyco_hydro_32C"/>
    <property type="match status" value="1"/>
</dbReference>
<dbReference type="Proteomes" id="UP000723714">
    <property type="component" value="Unassembled WGS sequence"/>
</dbReference>
<dbReference type="InterPro" id="IPR051214">
    <property type="entry name" value="GH32_Enzymes"/>
</dbReference>
<comment type="pathway">
    <text evidence="1 8">Glycan biosynthesis; sucrose metabolism.</text>
</comment>
<evidence type="ECO:0000313" key="11">
    <source>
        <dbReference type="EMBL" id="MBU3875062.1"/>
    </source>
</evidence>
<comment type="subcellular location">
    <subcellularLocation>
        <location evidence="8">Cytoplasm</location>
    </subcellularLocation>
</comment>
<evidence type="ECO:0000256" key="2">
    <source>
        <dbReference type="ARBA" id="ARBA00012758"/>
    </source>
</evidence>
<keyword evidence="8" id="KW-0119">Carbohydrate metabolism</keyword>
<evidence type="ECO:0000259" key="9">
    <source>
        <dbReference type="Pfam" id="PF00251"/>
    </source>
</evidence>
<dbReference type="InterPro" id="IPR001362">
    <property type="entry name" value="Glyco_hydro_32"/>
</dbReference>
<dbReference type="InterPro" id="IPR018053">
    <property type="entry name" value="Glyco_hydro_32_AS"/>
</dbReference>
<evidence type="ECO:0000256" key="1">
    <source>
        <dbReference type="ARBA" id="ARBA00004914"/>
    </source>
</evidence>
<dbReference type="Pfam" id="PF00251">
    <property type="entry name" value="Glyco_hydro_32N"/>
    <property type="match status" value="1"/>
</dbReference>
<comment type="caution">
    <text evidence="11">The sequence shown here is derived from an EMBL/GenBank/DDBJ whole genome shotgun (WGS) entry which is preliminary data.</text>
</comment>
<accession>A0ABS6D0G6</accession>
<dbReference type="SMART" id="SM00640">
    <property type="entry name" value="Glyco_32"/>
    <property type="match status" value="1"/>
</dbReference>
<keyword evidence="8" id="KW-0963">Cytoplasm</keyword>
<evidence type="ECO:0000256" key="6">
    <source>
        <dbReference type="ARBA" id="ARBA00033367"/>
    </source>
</evidence>
<sequence>MTEVNWDDKWRLGFHLMPPTGWLNDPNGLCQFQGIYHVFFQYSPDDPNGGTKYWGHYTSQDMLNWQYVGIALSPEEVFESHGVYSGSALVKDGKMNLYYTGNVKLDGDYDYIYEGRQGNTILVDSEDGVTFGRKKCLMTNADYPSHLSCHIRDPKVVTGESIGIEDENCYMFLGARTREDTGEVLLYKSGNLTDWELVNILKDKIPFGYMWECPDAFMLDGKKFLSISPQGVQQDGINYQNVYQSGYYEVTGSFDHEYQLERFKEWDRGFDFYAPQTFQDENGRRILIGWIGMPDEPSQTNPTVAQGWQNALTVPREIFLKEGKVMQYPVAELEKLRLSRHTFVSGCTSERRKMYDAEITVVSEDIKIVISEGIELVYDKTHEILTLSFDQEKNLGYGRNKRSVHLQSCEQIRILVDTSCLEIYLNGGEEVFTTRFYTEDGMSDFCVTEGDAKVTYWEMEGLHIDLSAL</sequence>
<gene>
    <name evidence="11" type="ORF">HGO97_004450</name>
</gene>
<organism evidence="11 12">
    <name type="scientific">Faecalicatena faecalis</name>
    <dbReference type="NCBI Taxonomy" id="2726362"/>
    <lineage>
        <taxon>Bacteria</taxon>
        <taxon>Bacillati</taxon>
        <taxon>Bacillota</taxon>
        <taxon>Clostridia</taxon>
        <taxon>Lachnospirales</taxon>
        <taxon>Lachnospiraceae</taxon>
        <taxon>Faecalicatena</taxon>
    </lineage>
</organism>
<comment type="function">
    <text evidence="8">Enables the bacterium to metabolize sucrose as a sole carbon source.</text>
</comment>
<evidence type="ECO:0000256" key="4">
    <source>
        <dbReference type="ARBA" id="ARBA00022801"/>
    </source>
</evidence>
<dbReference type="EC" id="3.2.1.26" evidence="2 7"/>
<proteinExistence type="inferred from homology"/>
<protein>
    <recommendedName>
        <fullName evidence="3 7">Sucrose-6-phosphate hydrolase</fullName>
        <ecNumber evidence="2 7">3.2.1.26</ecNumber>
    </recommendedName>
    <alternativeName>
        <fullName evidence="6 8">Invertase</fullName>
    </alternativeName>
</protein>
<dbReference type="PANTHER" id="PTHR43101">
    <property type="entry name" value="BETA-FRUCTOSIDASE"/>
    <property type="match status" value="1"/>
</dbReference>
<name>A0ABS6D0G6_9FIRM</name>
<comment type="similarity">
    <text evidence="7">Belongs to the glycosyl hydrolase 32 family.</text>
</comment>
<dbReference type="InterPro" id="IPR013148">
    <property type="entry name" value="Glyco_hydro_32_N"/>
</dbReference>
<dbReference type="EMBL" id="JABACJ020000003">
    <property type="protein sequence ID" value="MBU3875062.1"/>
    <property type="molecule type" value="Genomic_DNA"/>
</dbReference>
<evidence type="ECO:0000256" key="3">
    <source>
        <dbReference type="ARBA" id="ARBA00019623"/>
    </source>
</evidence>
<evidence type="ECO:0000256" key="7">
    <source>
        <dbReference type="RuleBase" id="RU362110"/>
    </source>
</evidence>
<keyword evidence="12" id="KW-1185">Reference proteome</keyword>
<dbReference type="PROSITE" id="PS00609">
    <property type="entry name" value="GLYCOSYL_HYDROL_F32"/>
    <property type="match status" value="1"/>
</dbReference>
<evidence type="ECO:0000259" key="10">
    <source>
        <dbReference type="Pfam" id="PF08244"/>
    </source>
</evidence>
<dbReference type="CDD" id="cd18623">
    <property type="entry name" value="GH32_ScrB-like"/>
    <property type="match status" value="1"/>
</dbReference>
<feature type="domain" description="Glycosyl hydrolase family 32 N-terminal" evidence="9">
    <location>
        <begin position="15"/>
        <end position="329"/>
    </location>
</feature>
<feature type="domain" description="Glycosyl hydrolase family 32 C-terminal" evidence="10">
    <location>
        <begin position="366"/>
        <end position="443"/>
    </location>
</feature>
<evidence type="ECO:0000313" key="12">
    <source>
        <dbReference type="Proteomes" id="UP000723714"/>
    </source>
</evidence>
<dbReference type="PANTHER" id="PTHR43101:SF1">
    <property type="entry name" value="BETA-FRUCTOSIDASE"/>
    <property type="match status" value="1"/>
</dbReference>
<keyword evidence="5 7" id="KW-0326">Glycosidase</keyword>
<evidence type="ECO:0000256" key="5">
    <source>
        <dbReference type="ARBA" id="ARBA00023295"/>
    </source>
</evidence>
<reference evidence="11 12" key="1">
    <citation type="submission" date="2021-06" db="EMBL/GenBank/DDBJ databases">
        <title>Faecalicatena sp. nov. isolated from porcine feces.</title>
        <authorList>
            <person name="Oh B.S."/>
            <person name="Lee J.H."/>
        </authorList>
    </citation>
    <scope>NUCLEOTIDE SEQUENCE [LARGE SCALE GENOMIC DNA]</scope>
    <source>
        <strain evidence="11 12">AGMB00832</strain>
    </source>
</reference>
<dbReference type="NCBIfam" id="TIGR01322">
    <property type="entry name" value="scrB_fam"/>
    <property type="match status" value="1"/>
</dbReference>
<dbReference type="GO" id="GO:0016787">
    <property type="term" value="F:hydrolase activity"/>
    <property type="evidence" value="ECO:0007669"/>
    <property type="project" value="UniProtKB-KW"/>
</dbReference>
<keyword evidence="4 7" id="KW-0378">Hydrolase</keyword>
<dbReference type="InterPro" id="IPR013189">
    <property type="entry name" value="Glyco_hydro_32_C"/>
</dbReference>
<dbReference type="InterPro" id="IPR006232">
    <property type="entry name" value="Suc6P_hydrolase"/>
</dbReference>
<evidence type="ECO:0000256" key="8">
    <source>
        <dbReference type="RuleBase" id="RU365015"/>
    </source>
</evidence>